<dbReference type="OrthoDB" id="412600at2759"/>
<evidence type="ECO:0000256" key="1">
    <source>
        <dbReference type="ARBA" id="ARBA00022737"/>
    </source>
</evidence>
<accession>A0A6H5HZM8</accession>
<dbReference type="PRINTS" id="PR01415">
    <property type="entry name" value="ANKYRIN"/>
</dbReference>
<dbReference type="InterPro" id="IPR036770">
    <property type="entry name" value="Ankyrin_rpt-contain_sf"/>
</dbReference>
<dbReference type="PROSITE" id="PS50088">
    <property type="entry name" value="ANK_REPEAT"/>
    <property type="match status" value="3"/>
</dbReference>
<keyword evidence="2 3" id="KW-0040">ANK repeat</keyword>
<dbReference type="PANTHER" id="PTHR24198">
    <property type="entry name" value="ANKYRIN REPEAT AND PROTEIN KINASE DOMAIN-CONTAINING PROTEIN"/>
    <property type="match status" value="1"/>
</dbReference>
<dbReference type="PANTHER" id="PTHR24198:SF165">
    <property type="entry name" value="ANKYRIN REPEAT-CONTAINING PROTEIN-RELATED"/>
    <property type="match status" value="1"/>
</dbReference>
<dbReference type="SMART" id="SM00248">
    <property type="entry name" value="ANK"/>
    <property type="match status" value="6"/>
</dbReference>
<feature type="repeat" description="ANK" evidence="3">
    <location>
        <begin position="326"/>
        <end position="358"/>
    </location>
</feature>
<dbReference type="Gene3D" id="1.25.40.20">
    <property type="entry name" value="Ankyrin repeat-containing domain"/>
    <property type="match status" value="3"/>
</dbReference>
<keyword evidence="1" id="KW-0677">Repeat</keyword>
<feature type="repeat" description="ANK" evidence="3">
    <location>
        <begin position="183"/>
        <end position="211"/>
    </location>
</feature>
<dbReference type="PROSITE" id="PS50297">
    <property type="entry name" value="ANK_REP_REGION"/>
    <property type="match status" value="3"/>
</dbReference>
<proteinExistence type="predicted"/>
<dbReference type="Pfam" id="PF13857">
    <property type="entry name" value="Ank_5"/>
    <property type="match status" value="1"/>
</dbReference>
<name>A0A6H5HZM8_9HYME</name>
<dbReference type="EMBL" id="CADCXV010000335">
    <property type="protein sequence ID" value="CAB0029621.1"/>
    <property type="molecule type" value="Genomic_DNA"/>
</dbReference>
<dbReference type="InterPro" id="IPR002110">
    <property type="entry name" value="Ankyrin_rpt"/>
</dbReference>
<dbReference type="Proteomes" id="UP000479190">
    <property type="component" value="Unassembled WGS sequence"/>
</dbReference>
<protein>
    <submittedName>
        <fullName evidence="4">Uncharacterized protein</fullName>
    </submittedName>
</protein>
<dbReference type="SUPFAM" id="SSF48403">
    <property type="entry name" value="Ankyrin repeat"/>
    <property type="match status" value="1"/>
</dbReference>
<reference evidence="4 5" key="1">
    <citation type="submission" date="2020-02" db="EMBL/GenBank/DDBJ databases">
        <authorList>
            <person name="Ferguson B K."/>
        </authorList>
    </citation>
    <scope>NUCLEOTIDE SEQUENCE [LARGE SCALE GENOMIC DNA]</scope>
</reference>
<gene>
    <name evidence="4" type="ORF">TBRA_LOCUS1650</name>
</gene>
<evidence type="ECO:0000256" key="3">
    <source>
        <dbReference type="PROSITE-ProRule" id="PRU00023"/>
    </source>
</evidence>
<evidence type="ECO:0000256" key="2">
    <source>
        <dbReference type="ARBA" id="ARBA00023043"/>
    </source>
</evidence>
<keyword evidence="5" id="KW-1185">Reference proteome</keyword>
<evidence type="ECO:0000313" key="5">
    <source>
        <dbReference type="Proteomes" id="UP000479190"/>
    </source>
</evidence>
<sequence>MFESDLEVVMDYPMDYMHQELLQRLESIRVNINWESGNERIEFPKNLCDIFRPEEIDWLLIEEAKTKDRSPFFRLPLDEILIRSGYRDEPEVDEDGRPLLRRTTALLWVAKHKLSTDNCKIKIRNLFAIYDRFDVNYSDDFGWTHFHVACMHGLDEVVGKFLELGQDPDCRPRERDASTIDPPLHLALKHKQKRIFELLLRRGASPNLADAEGLTPLHIICMNSCDDHDLVRILFDISEEQNQHVQLDARDKLGWTPLHLALNFGNKKVAESLLRSGADPNLPNAKGSTPLHVICNKSYENYMAMTFFRTIGVIQEAVNVDAQDELGDTPLHLASRCGNKKKVEILLRNGADPNLSNNEGSTPLHVICKRLECHNDDLAKLFFKINNENRRFVQVDAVDNLDRTPLQWAVANLFPNAIDVWTTGPICPASYFQPRFISARRSNQSSMKLLFVILN</sequence>
<dbReference type="AlphaFoldDB" id="A0A6H5HZM8"/>
<feature type="repeat" description="ANK" evidence="3">
    <location>
        <begin position="253"/>
        <end position="285"/>
    </location>
</feature>
<evidence type="ECO:0000313" key="4">
    <source>
        <dbReference type="EMBL" id="CAB0029621.1"/>
    </source>
</evidence>
<organism evidence="4 5">
    <name type="scientific">Trichogramma brassicae</name>
    <dbReference type="NCBI Taxonomy" id="86971"/>
    <lineage>
        <taxon>Eukaryota</taxon>
        <taxon>Metazoa</taxon>
        <taxon>Ecdysozoa</taxon>
        <taxon>Arthropoda</taxon>
        <taxon>Hexapoda</taxon>
        <taxon>Insecta</taxon>
        <taxon>Pterygota</taxon>
        <taxon>Neoptera</taxon>
        <taxon>Endopterygota</taxon>
        <taxon>Hymenoptera</taxon>
        <taxon>Apocrita</taxon>
        <taxon>Proctotrupomorpha</taxon>
        <taxon>Chalcidoidea</taxon>
        <taxon>Trichogrammatidae</taxon>
        <taxon>Trichogramma</taxon>
    </lineage>
</organism>
<dbReference type="Pfam" id="PF12796">
    <property type="entry name" value="Ank_2"/>
    <property type="match status" value="1"/>
</dbReference>